<feature type="repeat" description="ANK" evidence="3">
    <location>
        <begin position="432"/>
        <end position="464"/>
    </location>
</feature>
<dbReference type="AlphaFoldDB" id="A0AA39CFN6"/>
<name>A0AA39CFN6_9EURO</name>
<feature type="repeat" description="ANK" evidence="3">
    <location>
        <begin position="717"/>
        <end position="749"/>
    </location>
</feature>
<feature type="repeat" description="ANK" evidence="3">
    <location>
        <begin position="399"/>
        <end position="431"/>
    </location>
</feature>
<dbReference type="SMART" id="SM00248">
    <property type="entry name" value="ANK"/>
    <property type="match status" value="13"/>
</dbReference>
<reference evidence="5" key="1">
    <citation type="submission" date="2022-10" db="EMBL/GenBank/DDBJ databases">
        <title>Culturing micro-colonial fungi from biological soil crusts in the Mojave desert and describing Neophaeococcomyces mojavensis, and introducing the new genera and species Taxawa tesnikishii.</title>
        <authorList>
            <person name="Kurbessoian T."/>
            <person name="Stajich J.E."/>
        </authorList>
    </citation>
    <scope>NUCLEOTIDE SEQUENCE</scope>
    <source>
        <strain evidence="5">TK_41</strain>
    </source>
</reference>
<feature type="compositionally biased region" description="Low complexity" evidence="4">
    <location>
        <begin position="185"/>
        <end position="205"/>
    </location>
</feature>
<feature type="compositionally biased region" description="Polar residues" evidence="4">
    <location>
        <begin position="276"/>
        <end position="292"/>
    </location>
</feature>
<dbReference type="Gene3D" id="1.25.40.20">
    <property type="entry name" value="Ankyrin repeat-containing domain"/>
    <property type="match status" value="3"/>
</dbReference>
<gene>
    <name evidence="5" type="ORF">H2200_008542</name>
</gene>
<evidence type="ECO:0000256" key="1">
    <source>
        <dbReference type="ARBA" id="ARBA00022737"/>
    </source>
</evidence>
<evidence type="ECO:0000313" key="5">
    <source>
        <dbReference type="EMBL" id="KAJ9606534.1"/>
    </source>
</evidence>
<dbReference type="PROSITE" id="PS50297">
    <property type="entry name" value="ANK_REP_REGION"/>
    <property type="match status" value="4"/>
</dbReference>
<dbReference type="InterPro" id="IPR002110">
    <property type="entry name" value="Ankyrin_rpt"/>
</dbReference>
<dbReference type="PANTHER" id="PTHR24126:SF14">
    <property type="entry name" value="ANK_REP_REGION DOMAIN-CONTAINING PROTEIN"/>
    <property type="match status" value="1"/>
</dbReference>
<evidence type="ECO:0008006" key="7">
    <source>
        <dbReference type="Google" id="ProtNLM"/>
    </source>
</evidence>
<dbReference type="SUPFAM" id="SSF48403">
    <property type="entry name" value="Ankyrin repeat"/>
    <property type="match status" value="2"/>
</dbReference>
<sequence length="940" mass="102991">MAPKKGKESLLDLCNRATTQGNTISVRMLEYLSTVKDPPVGFRELATNFLEICRVLYSIEAGLTEATRSHSQFPNDMQVELDKKFRSTNDDFIVLNQMIVKFLEYEKKGSFGKLKKGWHMMFADTDIHKMKDSLAKTRDALGMSSMVFRWYLGDAKADASLGIGYTGLAAVLERMSPGSVRQTTPVASRPALSPSALPSHSSEPAPHLPPLPSLPMSDKLSLSERPSESNYKMSLSERPSDSNLMSRIDSRVDSRVEHDNDTDTLAALPHPRHSFSRPTAPSTRSSKMTVNSATRDLAALRDESPRPGEAVVDDHVSVNTADSFAQIEDMIHEIGQEKPSSPGSRVKSDPSTLPRWTPKQTSGANSAALKSTMLNAVQQKKHKLVEQLLDCGVSPDGENGHNLLREAVLHRDLESVRLLLLFGGDPNGLDRSRNSALLTATESGFLDAIKLLIKYGADPNLPAGPDSECPLALAVIDNKTELVQLFLTYGGDANLSTSENDTLLHKSINKTNPRKLTELLIEYGADTNGKNAEGETALFAAIQANRVDLMTVLLDHGANPNLPGPKHLLWPSTYKPKALQLLLSRGADTKKTPGVLELATSLNNMESVNILLKAGVDPNTRKDGTYTPLCSAIRDNRSELVSLLLANGADPNHMASEYPAFKCVTHHRTHFLPQLVAAGANLNKPKGIIEKAVAHNNKDAFMWLLDQRVSPNDRTPEGYTALTTAIRDDRIEFVDTLLAHGADPGIRGQDWPICMAVKRPEILRKILPAMHNPRAVKGVMEMAVVANQLDSIKLLLKAGISVEDKTGGVFSPLTTALREQNKEIVRYLIEEANADVNAPGEHLPIIKAIRRCPGSDTEMIEMLLDHGADINFMYRGWNAVLQAVESADAKILKLLVERGNGVDLQVRDETGRTVMEIVEDRGWDEAVNILLGRSESPASR</sequence>
<evidence type="ECO:0000313" key="6">
    <source>
        <dbReference type="Proteomes" id="UP001172673"/>
    </source>
</evidence>
<organism evidence="5 6">
    <name type="scientific">Cladophialophora chaetospira</name>
    <dbReference type="NCBI Taxonomy" id="386627"/>
    <lineage>
        <taxon>Eukaryota</taxon>
        <taxon>Fungi</taxon>
        <taxon>Dikarya</taxon>
        <taxon>Ascomycota</taxon>
        <taxon>Pezizomycotina</taxon>
        <taxon>Eurotiomycetes</taxon>
        <taxon>Chaetothyriomycetidae</taxon>
        <taxon>Chaetothyriales</taxon>
        <taxon>Herpotrichiellaceae</taxon>
        <taxon>Cladophialophora</taxon>
    </lineage>
</organism>
<feature type="repeat" description="ANK" evidence="3">
    <location>
        <begin position="499"/>
        <end position="532"/>
    </location>
</feature>
<feature type="region of interest" description="Disordered" evidence="4">
    <location>
        <begin position="335"/>
        <end position="366"/>
    </location>
</feature>
<feature type="compositionally biased region" description="Basic and acidic residues" evidence="4">
    <location>
        <begin position="248"/>
        <end position="261"/>
    </location>
</feature>
<dbReference type="Proteomes" id="UP001172673">
    <property type="component" value="Unassembled WGS sequence"/>
</dbReference>
<proteinExistence type="predicted"/>
<comment type="caution">
    <text evidence="5">The sequence shown here is derived from an EMBL/GenBank/DDBJ whole genome shotgun (WGS) entry which is preliminary data.</text>
</comment>
<dbReference type="PANTHER" id="PTHR24126">
    <property type="entry name" value="ANKYRIN REPEAT, PH AND SEC7 DOMAIN CONTAINING PROTEIN SECG-RELATED"/>
    <property type="match status" value="1"/>
</dbReference>
<protein>
    <recommendedName>
        <fullName evidence="7">Ankyrin repeat protein</fullName>
    </recommendedName>
</protein>
<keyword evidence="1" id="KW-0677">Repeat</keyword>
<accession>A0AA39CFN6</accession>
<dbReference type="PROSITE" id="PS50088">
    <property type="entry name" value="ANK_REPEAT"/>
    <property type="match status" value="7"/>
</dbReference>
<dbReference type="EMBL" id="JAPDRK010000013">
    <property type="protein sequence ID" value="KAJ9606534.1"/>
    <property type="molecule type" value="Genomic_DNA"/>
</dbReference>
<dbReference type="Pfam" id="PF12796">
    <property type="entry name" value="Ank_2"/>
    <property type="match status" value="5"/>
</dbReference>
<feature type="repeat" description="ANK" evidence="3">
    <location>
        <begin position="533"/>
        <end position="565"/>
    </location>
</feature>
<feature type="repeat" description="ANK" evidence="3">
    <location>
        <begin position="466"/>
        <end position="498"/>
    </location>
</feature>
<evidence type="ECO:0000256" key="3">
    <source>
        <dbReference type="PROSITE-ProRule" id="PRU00023"/>
    </source>
</evidence>
<keyword evidence="6" id="KW-1185">Reference proteome</keyword>
<feature type="repeat" description="ANK" evidence="3">
    <location>
        <begin position="624"/>
        <end position="656"/>
    </location>
</feature>
<keyword evidence="2 3" id="KW-0040">ANK repeat</keyword>
<dbReference type="InterPro" id="IPR036770">
    <property type="entry name" value="Ankyrin_rpt-contain_sf"/>
</dbReference>
<feature type="region of interest" description="Disordered" evidence="4">
    <location>
        <begin position="180"/>
        <end position="292"/>
    </location>
</feature>
<evidence type="ECO:0000256" key="2">
    <source>
        <dbReference type="ARBA" id="ARBA00023043"/>
    </source>
</evidence>
<evidence type="ECO:0000256" key="4">
    <source>
        <dbReference type="SAM" id="MobiDB-lite"/>
    </source>
</evidence>